<reference evidence="1 2" key="1">
    <citation type="submission" date="2022-01" db="EMBL/GenBank/DDBJ databases">
        <title>A chromosomal length assembly of Cordylochernes scorpioides.</title>
        <authorList>
            <person name="Zeh D."/>
            <person name="Zeh J."/>
        </authorList>
    </citation>
    <scope>NUCLEOTIDE SEQUENCE [LARGE SCALE GENOMIC DNA]</scope>
    <source>
        <strain evidence="1">IN4F17</strain>
        <tissue evidence="1">Whole Body</tissue>
    </source>
</reference>
<protein>
    <submittedName>
        <fullName evidence="1">KIAA0430</fullName>
    </submittedName>
</protein>
<organism evidence="1 2">
    <name type="scientific">Cordylochernes scorpioides</name>
    <dbReference type="NCBI Taxonomy" id="51811"/>
    <lineage>
        <taxon>Eukaryota</taxon>
        <taxon>Metazoa</taxon>
        <taxon>Ecdysozoa</taxon>
        <taxon>Arthropoda</taxon>
        <taxon>Chelicerata</taxon>
        <taxon>Arachnida</taxon>
        <taxon>Pseudoscorpiones</taxon>
        <taxon>Cheliferoidea</taxon>
        <taxon>Chernetidae</taxon>
        <taxon>Cordylochernes</taxon>
    </lineage>
</organism>
<evidence type="ECO:0000313" key="2">
    <source>
        <dbReference type="Proteomes" id="UP001235939"/>
    </source>
</evidence>
<dbReference type="EMBL" id="CP092867">
    <property type="protein sequence ID" value="UYV68196.1"/>
    <property type="molecule type" value="Genomic_DNA"/>
</dbReference>
<evidence type="ECO:0000313" key="1">
    <source>
        <dbReference type="EMBL" id="UYV68196.1"/>
    </source>
</evidence>
<proteinExistence type="predicted"/>
<dbReference type="Proteomes" id="UP001235939">
    <property type="component" value="Chromosome 05"/>
</dbReference>
<accession>A0ABY6KH78</accession>
<name>A0ABY6KH78_9ARAC</name>
<gene>
    <name evidence="1" type="ORF">LAZ67_5003351</name>
</gene>
<sequence length="208" mass="23695">MWISWNKVHPGLKRGISLKPWSLAGRFSICQSWCCGFVTDLRPLVCGDDLFSQTGLSVGLCHQIVTKYLDMIRTSSKFVLRILKEKQKKVRMEVCQSMIEMSRIDPEWIQKSLLGMRNGYISMTRTPNVNPKPKKTELLQLDAWLSELLEAKVAAHWRIPNSLKPASKVSPSKLLALTWSNPVSRMDNCMLSALELAQEEILCFGSRK</sequence>
<keyword evidence="2" id="KW-1185">Reference proteome</keyword>